<dbReference type="PANTHER" id="PTHR43736:SF1">
    <property type="entry name" value="DIHYDRONEOPTERIN TRIPHOSPHATE DIPHOSPHATASE"/>
    <property type="match status" value="1"/>
</dbReference>
<keyword evidence="2 3" id="KW-0378">Hydrolase</keyword>
<dbReference type="InterPro" id="IPR020476">
    <property type="entry name" value="Nudix_hydrolase"/>
</dbReference>
<dbReference type="SUPFAM" id="SSF55811">
    <property type="entry name" value="Nudix"/>
    <property type="match status" value="1"/>
</dbReference>
<name>A0ABQ3N3Y7_9BACI</name>
<keyword evidence="6" id="KW-1185">Reference proteome</keyword>
<feature type="domain" description="Nudix hydrolase" evidence="4">
    <location>
        <begin position="106"/>
        <end position="225"/>
    </location>
</feature>
<dbReference type="InterPro" id="IPR011008">
    <property type="entry name" value="Dimeric_a/b-barrel"/>
</dbReference>
<dbReference type="Gene3D" id="3.30.70.100">
    <property type="match status" value="1"/>
</dbReference>
<dbReference type="PROSITE" id="PS00893">
    <property type="entry name" value="NUDIX_BOX"/>
    <property type="match status" value="1"/>
</dbReference>
<evidence type="ECO:0000259" key="4">
    <source>
        <dbReference type="PROSITE" id="PS51462"/>
    </source>
</evidence>
<organism evidence="5 6">
    <name type="scientific">Neobacillus kokaensis</name>
    <dbReference type="NCBI Taxonomy" id="2759023"/>
    <lineage>
        <taxon>Bacteria</taxon>
        <taxon>Bacillati</taxon>
        <taxon>Bacillota</taxon>
        <taxon>Bacilli</taxon>
        <taxon>Bacillales</taxon>
        <taxon>Bacillaceae</taxon>
        <taxon>Neobacillus</taxon>
    </lineage>
</organism>
<dbReference type="Proteomes" id="UP000637074">
    <property type="component" value="Unassembled WGS sequence"/>
</dbReference>
<dbReference type="CDD" id="cd02883">
    <property type="entry name" value="NUDIX_Hydrolase"/>
    <property type="match status" value="1"/>
</dbReference>
<evidence type="ECO:0000256" key="3">
    <source>
        <dbReference type="RuleBase" id="RU003476"/>
    </source>
</evidence>
<dbReference type="Pfam" id="PF07978">
    <property type="entry name" value="NIPSNAP"/>
    <property type="match status" value="1"/>
</dbReference>
<evidence type="ECO:0000256" key="1">
    <source>
        <dbReference type="ARBA" id="ARBA00005582"/>
    </source>
</evidence>
<dbReference type="InterPro" id="IPR015797">
    <property type="entry name" value="NUDIX_hydrolase-like_dom_sf"/>
</dbReference>
<gene>
    <name evidence="5" type="ORF">AM1BK_28970</name>
</gene>
<evidence type="ECO:0000313" key="5">
    <source>
        <dbReference type="EMBL" id="GHH99354.1"/>
    </source>
</evidence>
<evidence type="ECO:0000313" key="6">
    <source>
        <dbReference type="Proteomes" id="UP000637074"/>
    </source>
</evidence>
<dbReference type="PANTHER" id="PTHR43736">
    <property type="entry name" value="ADP-RIBOSE PYROPHOSPHATASE"/>
    <property type="match status" value="1"/>
</dbReference>
<dbReference type="InterPro" id="IPR012577">
    <property type="entry name" value="NIPSNAP"/>
</dbReference>
<comment type="caution">
    <text evidence="5">The sequence shown here is derived from an EMBL/GenBank/DDBJ whole genome shotgun (WGS) entry which is preliminary data.</text>
</comment>
<dbReference type="InterPro" id="IPR000086">
    <property type="entry name" value="NUDIX_hydrolase_dom"/>
</dbReference>
<protein>
    <recommendedName>
        <fullName evidence="4">Nudix hydrolase domain-containing protein</fullName>
    </recommendedName>
</protein>
<accession>A0ABQ3N3Y7</accession>
<dbReference type="EMBL" id="BNDS01000011">
    <property type="protein sequence ID" value="GHH99354.1"/>
    <property type="molecule type" value="Genomic_DNA"/>
</dbReference>
<sequence>MIYIKEIYQLHPNKVKEFNHFFQGYVFPVYIKNGAKLIGSWVTEVNDEIISIWEYPSYEEYLKIDERIKKDEMHQSLEKQLQKSDSLFLDCHKTFLTSTGSYTPPKQTVTVSGYILNEKKETLLVRTNWRSDTWELPGGGVDEGETLDQALIREIHEETGIMVNLFGVSGVYSNGNTISIVFLGKAIGGQPKTSEETKDVSFVKIDSTNVLNYIKRGKFIPRVIDAMQGYCVPYEAFKVRPYQLIKRLTGNMEEI</sequence>
<proteinExistence type="inferred from homology"/>
<dbReference type="PRINTS" id="PR00502">
    <property type="entry name" value="NUDIXFAMILY"/>
</dbReference>
<evidence type="ECO:0000256" key="2">
    <source>
        <dbReference type="ARBA" id="ARBA00022801"/>
    </source>
</evidence>
<dbReference type="RefSeq" id="WP_191273988.1">
    <property type="nucleotide sequence ID" value="NZ_BNDS01000011.1"/>
</dbReference>
<dbReference type="PROSITE" id="PS51462">
    <property type="entry name" value="NUDIX"/>
    <property type="match status" value="1"/>
</dbReference>
<dbReference type="InterPro" id="IPR020084">
    <property type="entry name" value="NUDIX_hydrolase_CS"/>
</dbReference>
<comment type="similarity">
    <text evidence="1 3">Belongs to the Nudix hydrolase family.</text>
</comment>
<dbReference type="Gene3D" id="3.90.79.10">
    <property type="entry name" value="Nucleoside Triphosphate Pyrophosphohydrolase"/>
    <property type="match status" value="1"/>
</dbReference>
<reference evidence="5 6" key="1">
    <citation type="journal article" date="2022" name="Int. J. Syst. Evol. Microbiol.">
        <title>Neobacillus kokaensis sp. nov., isolated from soil.</title>
        <authorList>
            <person name="Yuki K."/>
            <person name="Matsubara H."/>
            <person name="Yamaguchi S."/>
        </authorList>
    </citation>
    <scope>NUCLEOTIDE SEQUENCE [LARGE SCALE GENOMIC DNA]</scope>
    <source>
        <strain evidence="5 6">LOB 377</strain>
    </source>
</reference>
<dbReference type="SUPFAM" id="SSF54909">
    <property type="entry name" value="Dimeric alpha+beta barrel"/>
    <property type="match status" value="1"/>
</dbReference>
<dbReference type="Pfam" id="PF00293">
    <property type="entry name" value="NUDIX"/>
    <property type="match status" value="1"/>
</dbReference>